<keyword evidence="7 9" id="KW-0274">FAD</keyword>
<evidence type="ECO:0000256" key="9">
    <source>
        <dbReference type="HAMAP-Rule" id="MF_00212"/>
    </source>
</evidence>
<accession>A0ABY4G9V1</accession>
<dbReference type="PANTHER" id="PTHR43104">
    <property type="entry name" value="L-2-HYDROXYGLUTARATE DEHYDROGENASE, MITOCHONDRIAL"/>
    <property type="match status" value="1"/>
</dbReference>
<evidence type="ECO:0000256" key="4">
    <source>
        <dbReference type="ARBA" id="ARBA00006389"/>
    </source>
</evidence>
<evidence type="ECO:0000256" key="5">
    <source>
        <dbReference type="ARBA" id="ARBA00022532"/>
    </source>
</evidence>
<dbReference type="Gene3D" id="3.50.50.60">
    <property type="entry name" value="FAD/NAD(P)-binding domain"/>
    <property type="match status" value="1"/>
</dbReference>
<name>A0ABY4G9V1_9BACT</name>
<keyword evidence="5 9" id="KW-0816">Tricarboxylic acid cycle</keyword>
<dbReference type="NCBIfam" id="TIGR01320">
    <property type="entry name" value="mal_quin_oxido"/>
    <property type="match status" value="1"/>
</dbReference>
<evidence type="ECO:0000256" key="1">
    <source>
        <dbReference type="ARBA" id="ARBA00001139"/>
    </source>
</evidence>
<comment type="similarity">
    <text evidence="4 9">Belongs to the MQO family.</text>
</comment>
<dbReference type="NCBIfam" id="NF003605">
    <property type="entry name" value="PRK05257.1-4"/>
    <property type="match status" value="1"/>
</dbReference>
<evidence type="ECO:0000313" key="11">
    <source>
        <dbReference type="Proteomes" id="UP000830401"/>
    </source>
</evidence>
<dbReference type="NCBIfam" id="NF003608">
    <property type="entry name" value="PRK05257.2-4"/>
    <property type="match status" value="1"/>
</dbReference>
<gene>
    <name evidence="9" type="primary">mqo</name>
    <name evidence="10" type="ORF">MUN86_07395</name>
</gene>
<evidence type="ECO:0000313" key="10">
    <source>
        <dbReference type="EMBL" id="UOQ67678.1"/>
    </source>
</evidence>
<dbReference type="InterPro" id="IPR036188">
    <property type="entry name" value="FAD/NAD-bd_sf"/>
</dbReference>
<proteinExistence type="inferred from homology"/>
<dbReference type="NCBIfam" id="NF003606">
    <property type="entry name" value="PRK05257.2-1"/>
    <property type="match status" value="1"/>
</dbReference>
<dbReference type="HAMAP" id="MF_00212">
    <property type="entry name" value="MQO"/>
    <property type="match status" value="1"/>
</dbReference>
<reference evidence="10" key="1">
    <citation type="submission" date="2022-04" db="EMBL/GenBank/DDBJ databases">
        <title>Hymenobacter sp. isolated from the air.</title>
        <authorList>
            <person name="Won M."/>
            <person name="Lee C.-M."/>
            <person name="Woen H.-Y."/>
            <person name="Kwon S.-W."/>
        </authorList>
    </citation>
    <scope>NUCLEOTIDE SEQUENCE</scope>
    <source>
        <strain evidence="10">5420S-77</strain>
    </source>
</reference>
<dbReference type="Gene3D" id="3.30.9.10">
    <property type="entry name" value="D-Amino Acid Oxidase, subunit A, domain 2"/>
    <property type="match status" value="1"/>
</dbReference>
<sequence length="508" mass="56149">MPTTDISADQPVTDVILIGAGIMSATLGMMLKELDPNLTITVFERLDVAAAESSDAWNNAGTGHSAFCELNYTPERPDGSIDISKALKIAEQFEESKQFWSFLAERYEVKDIQRFINHIPHMSFVWGAKNVEYLRKRHAALTQSALFKGMEFSEDRQQLQDWMPLVMEGRDSQQPVAATRMDLGTDVNFGSLTRGMFTLLQNKPGVTFHFHHEVQKLRQKEDGLWRIRAKNLTTGETIKVRGRFVFIGAGGGSLPLLEKSGIPEANGFGGFPVSGQWLKCINPAVIARHQAKVYGKAAVGSPPMSVPHLDTRMIEGKRELLFGPYAGFSTKFLKTGSYLDLPSSIQLNNLRPMIMAGLKNIPLTKYLIQQVRQSPQDRLSALREYLPEARPEDWELAIAGQRVQVIKKDKKEGGVLEFGTEVVSAADGSIAALLGASPGASTAVSIMVNLIQKCFPQQSATPEWQACFRDMLPSFGKSLSDDPQLVAQVRARTNEVLGLNVEQVAEKQ</sequence>
<comment type="catalytic activity">
    <reaction evidence="1 9">
        <text>(S)-malate + a quinone = a quinol + oxaloacetate</text>
        <dbReference type="Rhea" id="RHEA:46012"/>
        <dbReference type="ChEBI" id="CHEBI:15589"/>
        <dbReference type="ChEBI" id="CHEBI:16452"/>
        <dbReference type="ChEBI" id="CHEBI:24646"/>
        <dbReference type="ChEBI" id="CHEBI:132124"/>
        <dbReference type="EC" id="1.1.5.4"/>
    </reaction>
</comment>
<evidence type="ECO:0000256" key="2">
    <source>
        <dbReference type="ARBA" id="ARBA00001974"/>
    </source>
</evidence>
<evidence type="ECO:0000256" key="6">
    <source>
        <dbReference type="ARBA" id="ARBA00022630"/>
    </source>
</evidence>
<dbReference type="InterPro" id="IPR006231">
    <property type="entry name" value="MQO"/>
</dbReference>
<dbReference type="NCBIfam" id="NF003609">
    <property type="entry name" value="PRK05257.2-5"/>
    <property type="match status" value="1"/>
</dbReference>
<comment type="cofactor">
    <cofactor evidence="2 9">
        <name>FAD</name>
        <dbReference type="ChEBI" id="CHEBI:57692"/>
    </cofactor>
</comment>
<dbReference type="NCBIfam" id="NF003614">
    <property type="entry name" value="PRK05257.3-5"/>
    <property type="match status" value="1"/>
</dbReference>
<dbReference type="NCBIfam" id="NF003613">
    <property type="entry name" value="PRK05257.3-4"/>
    <property type="match status" value="1"/>
</dbReference>
<dbReference type="NCBIfam" id="NF003610">
    <property type="entry name" value="PRK05257.3-1"/>
    <property type="match status" value="1"/>
</dbReference>
<comment type="pathway">
    <text evidence="3 9">Carbohydrate metabolism; tricarboxylic acid cycle; oxaloacetate from (S)-malate (quinone route): step 1/1.</text>
</comment>
<dbReference type="Pfam" id="PF06039">
    <property type="entry name" value="Mqo"/>
    <property type="match status" value="1"/>
</dbReference>
<dbReference type="NCBIfam" id="NF003612">
    <property type="entry name" value="PRK05257.3-3"/>
    <property type="match status" value="1"/>
</dbReference>
<dbReference type="RefSeq" id="WP_245123587.1">
    <property type="nucleotide sequence ID" value="NZ_CP095061.1"/>
</dbReference>
<dbReference type="EMBL" id="CP095061">
    <property type="protein sequence ID" value="UOQ67678.1"/>
    <property type="molecule type" value="Genomic_DNA"/>
</dbReference>
<keyword evidence="11" id="KW-1185">Reference proteome</keyword>
<protein>
    <recommendedName>
        <fullName evidence="9">Probable malate:quinone oxidoreductase</fullName>
        <ecNumber evidence="9">1.1.5.4</ecNumber>
    </recommendedName>
    <alternativeName>
        <fullName evidence="9">MQO</fullName>
    </alternativeName>
    <alternativeName>
        <fullName evidence="9">Malate dehydrogenase [quinone]</fullName>
    </alternativeName>
</protein>
<evidence type="ECO:0000256" key="8">
    <source>
        <dbReference type="ARBA" id="ARBA00023002"/>
    </source>
</evidence>
<evidence type="ECO:0000256" key="3">
    <source>
        <dbReference type="ARBA" id="ARBA00005012"/>
    </source>
</evidence>
<organism evidence="10 11">
    <name type="scientific">Hymenobacter volaticus</name>
    <dbReference type="NCBI Taxonomy" id="2932254"/>
    <lineage>
        <taxon>Bacteria</taxon>
        <taxon>Pseudomonadati</taxon>
        <taxon>Bacteroidota</taxon>
        <taxon>Cytophagia</taxon>
        <taxon>Cytophagales</taxon>
        <taxon>Hymenobacteraceae</taxon>
        <taxon>Hymenobacter</taxon>
    </lineage>
</organism>
<dbReference type="PANTHER" id="PTHR43104:SF2">
    <property type="entry name" value="L-2-HYDROXYGLUTARATE DEHYDROGENASE, MITOCHONDRIAL"/>
    <property type="match status" value="1"/>
</dbReference>
<dbReference type="SUPFAM" id="SSF51905">
    <property type="entry name" value="FAD/NAD(P)-binding domain"/>
    <property type="match status" value="1"/>
</dbReference>
<dbReference type="EC" id="1.1.5.4" evidence="9"/>
<evidence type="ECO:0000256" key="7">
    <source>
        <dbReference type="ARBA" id="ARBA00022827"/>
    </source>
</evidence>
<keyword evidence="6 9" id="KW-0285">Flavoprotein</keyword>
<dbReference type="NCBIfam" id="NF003603">
    <property type="entry name" value="PRK05257.1-1"/>
    <property type="match status" value="1"/>
</dbReference>
<dbReference type="GO" id="GO:0008924">
    <property type="term" value="F:L-malate dehydrogenase (quinone) activity"/>
    <property type="evidence" value="ECO:0007669"/>
    <property type="project" value="UniProtKB-EC"/>
</dbReference>
<dbReference type="NCBIfam" id="NF009875">
    <property type="entry name" value="PRK13339.1"/>
    <property type="match status" value="1"/>
</dbReference>
<dbReference type="NCBIfam" id="NF003611">
    <property type="entry name" value="PRK05257.3-2"/>
    <property type="match status" value="1"/>
</dbReference>
<keyword evidence="8 9" id="KW-0560">Oxidoreductase</keyword>
<dbReference type="Proteomes" id="UP000830401">
    <property type="component" value="Chromosome"/>
</dbReference>